<dbReference type="AlphaFoldDB" id="A0A450WXP4"/>
<proteinExistence type="predicted"/>
<evidence type="ECO:0000313" key="1">
    <source>
        <dbReference type="EMBL" id="VFK21814.1"/>
    </source>
</evidence>
<dbReference type="EMBL" id="CAADFK010000277">
    <property type="protein sequence ID" value="VFK21814.1"/>
    <property type="molecule type" value="Genomic_DNA"/>
</dbReference>
<sequence length="77" mass="8723">MLALRARIEGGIGLDFEARFFRIFIFPIPNPAKPEPRISVYFLPVIPLISGNPVTNIAFGCKNPRKFTCKTLQRYPS</sequence>
<organism evidence="1">
    <name type="scientific">Candidatus Kentrum sp. LPFa</name>
    <dbReference type="NCBI Taxonomy" id="2126335"/>
    <lineage>
        <taxon>Bacteria</taxon>
        <taxon>Pseudomonadati</taxon>
        <taxon>Pseudomonadota</taxon>
        <taxon>Gammaproteobacteria</taxon>
        <taxon>Candidatus Kentrum</taxon>
    </lineage>
</organism>
<protein>
    <submittedName>
        <fullName evidence="1">Uncharacterized protein</fullName>
    </submittedName>
</protein>
<gene>
    <name evidence="1" type="ORF">BECKLPF1236B_GA0070989_12771</name>
</gene>
<reference evidence="1" key="1">
    <citation type="submission" date="2019-02" db="EMBL/GenBank/DDBJ databases">
        <authorList>
            <person name="Gruber-Vodicka R. H."/>
            <person name="Seah K. B. B."/>
        </authorList>
    </citation>
    <scope>NUCLEOTIDE SEQUENCE</scope>
    <source>
        <strain evidence="1">BECK_S313</strain>
    </source>
</reference>
<accession>A0A450WXP4</accession>
<name>A0A450WXP4_9GAMM</name>